<protein>
    <submittedName>
        <fullName evidence="1">Uncharacterized protein</fullName>
    </submittedName>
</protein>
<gene>
    <name evidence="1" type="ORF">SAMN05660831_01095</name>
</gene>
<accession>A0A1I1QBL3</accession>
<dbReference type="Proteomes" id="UP000198611">
    <property type="component" value="Unassembled WGS sequence"/>
</dbReference>
<dbReference type="AlphaFoldDB" id="A0A1I1QBL3"/>
<sequence length="187" mass="20900">MSDGSDGGLMSLPPIYSEGEEPGVALMREIARKLAEYGLPRHGEDTKRIISGLVNPEAFGDTGFSVKELNNRELEFHVVISGTPAGIEYNEWTEWQSGYGAMTAREPLNQKSLHSTIRDAFRDMGFTVKKVKNDSHAKYGSDDVTYVVITEYPEILKVASTGEERKNDDVSKQWDAFFDSLKPAKKY</sequence>
<evidence type="ECO:0000313" key="1">
    <source>
        <dbReference type="EMBL" id="SFD19435.1"/>
    </source>
</evidence>
<organism evidence="1 2">
    <name type="scientific">Thiohalospira halophila DSM 15071</name>
    <dbReference type="NCBI Taxonomy" id="1123397"/>
    <lineage>
        <taxon>Bacteria</taxon>
        <taxon>Pseudomonadati</taxon>
        <taxon>Pseudomonadota</taxon>
        <taxon>Gammaproteobacteria</taxon>
        <taxon>Thiohalospirales</taxon>
        <taxon>Thiohalospiraceae</taxon>
        <taxon>Thiohalospira</taxon>
    </lineage>
</organism>
<proteinExistence type="predicted"/>
<dbReference type="STRING" id="1123397.SAMN05660831_01095"/>
<reference evidence="1 2" key="1">
    <citation type="submission" date="2016-10" db="EMBL/GenBank/DDBJ databases">
        <authorList>
            <person name="de Groot N.N."/>
        </authorList>
    </citation>
    <scope>NUCLEOTIDE SEQUENCE [LARGE SCALE GENOMIC DNA]</scope>
    <source>
        <strain evidence="1 2">HL3</strain>
    </source>
</reference>
<name>A0A1I1QBL3_9GAMM</name>
<dbReference type="EMBL" id="FOMJ01000002">
    <property type="protein sequence ID" value="SFD19435.1"/>
    <property type="molecule type" value="Genomic_DNA"/>
</dbReference>
<keyword evidence="2" id="KW-1185">Reference proteome</keyword>
<dbReference type="RefSeq" id="WP_093427741.1">
    <property type="nucleotide sequence ID" value="NZ_FOMJ01000002.1"/>
</dbReference>
<evidence type="ECO:0000313" key="2">
    <source>
        <dbReference type="Proteomes" id="UP000198611"/>
    </source>
</evidence>